<evidence type="ECO:0000313" key="2">
    <source>
        <dbReference type="EMBL" id="GGY13318.1"/>
    </source>
</evidence>
<dbReference type="PANTHER" id="PTHR31284:SF10">
    <property type="entry name" value="ACID PHOSPHATASE-LIKE PROTEIN"/>
    <property type="match status" value="1"/>
</dbReference>
<evidence type="ECO:0008006" key="4">
    <source>
        <dbReference type="Google" id="ProtNLM"/>
    </source>
</evidence>
<dbReference type="Pfam" id="PF03767">
    <property type="entry name" value="Acid_phosphat_B"/>
    <property type="match status" value="2"/>
</dbReference>
<dbReference type="InterPro" id="IPR006423">
    <property type="entry name" value="Lipo_e_P4"/>
</dbReference>
<reference evidence="2" key="1">
    <citation type="journal article" date="2014" name="Int. J. Syst. Evol. Microbiol.">
        <title>Complete genome sequence of Corynebacterium casei LMG S-19264T (=DSM 44701T), isolated from a smear-ripened cheese.</title>
        <authorList>
            <consortium name="US DOE Joint Genome Institute (JGI-PGF)"/>
            <person name="Walter F."/>
            <person name="Albersmeier A."/>
            <person name="Kalinowski J."/>
            <person name="Ruckert C."/>
        </authorList>
    </citation>
    <scope>NUCLEOTIDE SEQUENCE</scope>
    <source>
        <strain evidence="2">KCTC 32182</strain>
    </source>
</reference>
<keyword evidence="1" id="KW-0732">Signal</keyword>
<dbReference type="Proteomes" id="UP000645257">
    <property type="component" value="Unassembled WGS sequence"/>
</dbReference>
<dbReference type="InterPro" id="IPR036412">
    <property type="entry name" value="HAD-like_sf"/>
</dbReference>
<protein>
    <recommendedName>
        <fullName evidence="4">Acid phosphatase</fullName>
    </recommendedName>
</protein>
<dbReference type="SFLD" id="SFLDS00003">
    <property type="entry name" value="Haloacid_Dehalogenase"/>
    <property type="match status" value="1"/>
</dbReference>
<keyword evidence="3" id="KW-1185">Reference proteome</keyword>
<name>A0A918P1D7_9NEIS</name>
<evidence type="ECO:0000256" key="1">
    <source>
        <dbReference type="ARBA" id="ARBA00022729"/>
    </source>
</evidence>
<accession>A0A918P1D7</accession>
<reference evidence="2" key="2">
    <citation type="submission" date="2020-09" db="EMBL/GenBank/DDBJ databases">
        <authorList>
            <person name="Sun Q."/>
            <person name="Kim S."/>
        </authorList>
    </citation>
    <scope>NUCLEOTIDE SEQUENCE</scope>
    <source>
        <strain evidence="2">KCTC 32182</strain>
    </source>
</reference>
<organism evidence="2 3">
    <name type="scientific">Paludibacterium paludis</name>
    <dbReference type="NCBI Taxonomy" id="1225769"/>
    <lineage>
        <taxon>Bacteria</taxon>
        <taxon>Pseudomonadati</taxon>
        <taxon>Pseudomonadota</taxon>
        <taxon>Betaproteobacteria</taxon>
        <taxon>Neisseriales</taxon>
        <taxon>Chromobacteriaceae</taxon>
        <taxon>Paludibacterium</taxon>
    </lineage>
</organism>
<dbReference type="SFLD" id="SFLDG01125">
    <property type="entry name" value="C1.1:_Acid_Phosphatase_Like"/>
    <property type="match status" value="1"/>
</dbReference>
<proteinExistence type="predicted"/>
<sequence length="291" mass="32386">MAFSSHNSPVFLIPESVMLRFTPVSLLIVPILAAAQAPIAQRENLAATVWMQRSAEMSAVTRTVYRAATAALPAARKAGTGAALEQENRPDLPGKPAIVLDIDETVLNNMPYNAAQAANGEAWTASSWENWVLARKAGGIDGAAEFIRAARDMKFTVIFISNRECRADGRYDSEGRALDCPQKAATLDNLETVLGYRPGDDDVLLRNERRGRDDSNKSARRREVAGRHRIAMLLGDDLEDFVTRARFDPARHAERFGTVWFALPNPVYGSWRGPYRDTEALYRALEPWRRQ</sequence>
<dbReference type="InterPro" id="IPR023214">
    <property type="entry name" value="HAD_sf"/>
</dbReference>
<gene>
    <name evidence="2" type="ORF">GCM10011289_15760</name>
</gene>
<dbReference type="Gene3D" id="3.40.50.1000">
    <property type="entry name" value="HAD superfamily/HAD-like"/>
    <property type="match status" value="1"/>
</dbReference>
<dbReference type="EMBL" id="BMYX01000007">
    <property type="protein sequence ID" value="GGY13318.1"/>
    <property type="molecule type" value="Genomic_DNA"/>
</dbReference>
<dbReference type="InterPro" id="IPR005519">
    <property type="entry name" value="Acid_phosphat_B-like"/>
</dbReference>
<evidence type="ECO:0000313" key="3">
    <source>
        <dbReference type="Proteomes" id="UP000645257"/>
    </source>
</evidence>
<dbReference type="SUPFAM" id="SSF56784">
    <property type="entry name" value="HAD-like"/>
    <property type="match status" value="1"/>
</dbReference>
<comment type="caution">
    <text evidence="2">The sequence shown here is derived from an EMBL/GenBank/DDBJ whole genome shotgun (WGS) entry which is preliminary data.</text>
</comment>
<dbReference type="PANTHER" id="PTHR31284">
    <property type="entry name" value="ACID PHOSPHATASE-LIKE PROTEIN"/>
    <property type="match status" value="1"/>
</dbReference>
<dbReference type="AlphaFoldDB" id="A0A918P1D7"/>
<dbReference type="GO" id="GO:0009279">
    <property type="term" value="C:cell outer membrane"/>
    <property type="evidence" value="ECO:0007669"/>
    <property type="project" value="InterPro"/>
</dbReference>